<dbReference type="EMBL" id="RKMZ01000014">
    <property type="protein sequence ID" value="ROX29520.1"/>
    <property type="molecule type" value="Genomic_DNA"/>
</dbReference>
<sequence length="79" mass="10236">MNICQIPRPNPNPIHWRRCQHWIRLNYFRSYCFLFLFLRFCLRFFFHYFWFLCFLCYFFPTRFSRFLTAFRTCWRCATC</sequence>
<keyword evidence="1" id="KW-1133">Transmembrane helix</keyword>
<gene>
    <name evidence="2" type="ORF">EGW16_15790</name>
    <name evidence="3" type="ORF">EU507_15725</name>
</gene>
<dbReference type="EMBL" id="SEWT01000015">
    <property type="protein sequence ID" value="RYU29447.1"/>
    <property type="molecule type" value="Genomic_DNA"/>
</dbReference>
<evidence type="ECO:0000313" key="3">
    <source>
        <dbReference type="EMBL" id="RYU29447.1"/>
    </source>
</evidence>
<feature type="transmembrane region" description="Helical" evidence="1">
    <location>
        <begin position="33"/>
        <end position="59"/>
    </location>
</feature>
<accession>A0A8B3RS02</accession>
<keyword evidence="1" id="KW-0472">Membrane</keyword>
<name>A0A8B3RS02_ENTFL</name>
<evidence type="ECO:0000313" key="2">
    <source>
        <dbReference type="EMBL" id="ROX29520.1"/>
    </source>
</evidence>
<comment type="caution">
    <text evidence="3">The sequence shown here is derived from an EMBL/GenBank/DDBJ whole genome shotgun (WGS) entry which is preliminary data.</text>
</comment>
<dbReference type="AlphaFoldDB" id="A0A8B3RS02"/>
<evidence type="ECO:0000256" key="1">
    <source>
        <dbReference type="SAM" id="Phobius"/>
    </source>
</evidence>
<evidence type="ECO:0000313" key="4">
    <source>
        <dbReference type="Proteomes" id="UP000281488"/>
    </source>
</evidence>
<reference evidence="2 4" key="1">
    <citation type="submission" date="2018-10" db="EMBL/GenBank/DDBJ databases">
        <title>Genotypes and phenotypes of Enterococci isolated from broiler chickens.</title>
        <authorList>
            <person name="Muhammad A.R."/>
            <person name="Diarra M.S."/>
        </authorList>
    </citation>
    <scope>NUCLEOTIDE SEQUENCE [LARGE SCALE GENOMIC DNA]</scope>
    <source>
        <strain evidence="2 4">LIT2 A36'</strain>
    </source>
</reference>
<keyword evidence="1" id="KW-0812">Transmembrane</keyword>
<dbReference type="Proteomes" id="UP000281488">
    <property type="component" value="Unassembled WGS sequence"/>
</dbReference>
<proteinExistence type="predicted"/>
<evidence type="ECO:0000313" key="5">
    <source>
        <dbReference type="Proteomes" id="UP000292223"/>
    </source>
</evidence>
<reference evidence="3 5" key="2">
    <citation type="submission" date="2019-02" db="EMBL/GenBank/DDBJ databases">
        <title>From farm to fork: dissemination of Tn554::fexA-optrA in linezolid-resistant Enterococcus faecalis clones from chicken feces and meat in Tunisia.</title>
        <authorList>
            <person name="Tedim A.P."/>
            <person name="Elghaieb H."/>
            <person name="Abbassi M.S."/>
            <person name="Novais C."/>
            <person name="Hassen A."/>
            <person name="Peixe L."/>
            <person name="Freitas A.R."/>
        </authorList>
    </citation>
    <scope>NUCLEOTIDE SEQUENCE [LARGE SCALE GENOMIC DNA]</scope>
    <source>
        <strain evidence="3 5">728T</strain>
    </source>
</reference>
<protein>
    <submittedName>
        <fullName evidence="3">Uncharacterized protein</fullName>
    </submittedName>
</protein>
<organism evidence="3 5">
    <name type="scientific">Enterococcus faecalis</name>
    <name type="common">Streptococcus faecalis</name>
    <dbReference type="NCBI Taxonomy" id="1351"/>
    <lineage>
        <taxon>Bacteria</taxon>
        <taxon>Bacillati</taxon>
        <taxon>Bacillota</taxon>
        <taxon>Bacilli</taxon>
        <taxon>Lactobacillales</taxon>
        <taxon>Enterococcaceae</taxon>
        <taxon>Enterococcus</taxon>
    </lineage>
</organism>
<dbReference type="Proteomes" id="UP000292223">
    <property type="component" value="Unassembled WGS sequence"/>
</dbReference>